<dbReference type="KEGG" id="svo:SVI_1965"/>
<feature type="signal peptide" evidence="1">
    <location>
        <begin position="1"/>
        <end position="19"/>
    </location>
</feature>
<dbReference type="Gene3D" id="3.60.60.10">
    <property type="entry name" value="Penicillin V Acylase, Chain A"/>
    <property type="match status" value="1"/>
</dbReference>
<dbReference type="NCBIfam" id="NF040521">
    <property type="entry name" value="C45_proenzyme"/>
    <property type="match status" value="1"/>
</dbReference>
<reference evidence="3" key="1">
    <citation type="journal article" date="2010" name="Mol. Biosyst.">
        <title>Complete genome sequence and comparative analysis of Shewanella violacea, a psychrophilic and piezophilic bacterium from deep sea floor sediments.</title>
        <authorList>
            <person name="Aono E."/>
            <person name="Baba T."/>
            <person name="Ara T."/>
            <person name="Nishi T."/>
            <person name="Nakamichi T."/>
            <person name="Inamoto E."/>
            <person name="Toyonaga H."/>
            <person name="Hasegawa M."/>
            <person name="Takai Y."/>
            <person name="Okumura Y."/>
            <person name="Baba M."/>
            <person name="Tomita M."/>
            <person name="Kato C."/>
            <person name="Oshima T."/>
            <person name="Nakasone K."/>
            <person name="Mori H."/>
        </authorList>
    </citation>
    <scope>NUCLEOTIDE SEQUENCE [LARGE SCALE GENOMIC DNA]</scope>
    <source>
        <strain evidence="3">JCM 10179 / CIP 106290 / LMG 19151 / DSS12</strain>
    </source>
</reference>
<evidence type="ECO:0000256" key="1">
    <source>
        <dbReference type="SAM" id="SignalP"/>
    </source>
</evidence>
<protein>
    <submittedName>
        <fullName evidence="2">Uncharacterized protein</fullName>
    </submittedName>
</protein>
<keyword evidence="1" id="KW-0732">Signal</keyword>
<dbReference type="EMBL" id="AP011177">
    <property type="protein sequence ID" value="BAJ01936.1"/>
    <property type="molecule type" value="Genomic_DNA"/>
</dbReference>
<dbReference type="AlphaFoldDB" id="D4ZJT7"/>
<name>D4ZJT7_SHEVD</name>
<dbReference type="Gene3D" id="1.10.10.2120">
    <property type="match status" value="1"/>
</dbReference>
<evidence type="ECO:0000313" key="3">
    <source>
        <dbReference type="Proteomes" id="UP000002350"/>
    </source>
</evidence>
<proteinExistence type="predicted"/>
<keyword evidence="3" id="KW-1185">Reference proteome</keyword>
<feature type="chain" id="PRO_5003067906" evidence="1">
    <location>
        <begin position="20"/>
        <end position="401"/>
    </location>
</feature>
<dbReference type="InterPro" id="IPR047794">
    <property type="entry name" value="C45_proenzyme-like"/>
</dbReference>
<dbReference type="OrthoDB" id="6252241at2"/>
<gene>
    <name evidence="2" type="ordered locus">SVI_1965</name>
</gene>
<organism evidence="2 3">
    <name type="scientific">Shewanella violacea (strain JCM 10179 / CIP 106290 / LMG 19151 / DSS12)</name>
    <dbReference type="NCBI Taxonomy" id="637905"/>
    <lineage>
        <taxon>Bacteria</taxon>
        <taxon>Pseudomonadati</taxon>
        <taxon>Pseudomonadota</taxon>
        <taxon>Gammaproteobacteria</taxon>
        <taxon>Alteromonadales</taxon>
        <taxon>Shewanellaceae</taxon>
        <taxon>Shewanella</taxon>
    </lineage>
</organism>
<dbReference type="Proteomes" id="UP000002350">
    <property type="component" value="Chromosome"/>
</dbReference>
<sequence>MKKITLCAALLATAFASNASMIQHTDNITEVQFKGSSYELGKYVGVVAKEQILDSIDRYDATLGLMLEGLNVIAISKYLESNKIFQRIQAATPDGAAYISGLADSLNRTPELLLSVAMSDEAILVSQANGGIGFLQSQKSGYNPAAPAKCTVFAQNQGKGYAMGGANFDYMAANYKGLIILKHTGLDGKTRVIQTWAGLIPFGGITKGGQMMLVNTNATEGTARQKAGGEIMGEGVTPSFYLSWEAFNIEKSSDMIDVFKAHNKYSAFFSHTVTNGQGEVLNVENGYPDTVNYSYGSERAHANHSLYKDYDFLDAAFASGSLKRQRAADSFLGHNSKFTLEQAQDFLGSDNVWKGRGPMVGTVTATVFSVTPEKTTMMIQTDEVGSGHRYLSFDNSPVQAE</sequence>
<evidence type="ECO:0000313" key="2">
    <source>
        <dbReference type="EMBL" id="BAJ01936.1"/>
    </source>
</evidence>
<dbReference type="HOGENOM" id="CLU_688659_0_0_6"/>
<accession>D4ZJT7</accession>
<dbReference type="RefSeq" id="WP_013051241.1">
    <property type="nucleotide sequence ID" value="NC_014012.1"/>
</dbReference>
<dbReference type="eggNOG" id="ENOG5030SNZ">
    <property type="taxonomic scope" value="Bacteria"/>
</dbReference>